<evidence type="ECO:0000259" key="1">
    <source>
        <dbReference type="Pfam" id="PF00156"/>
    </source>
</evidence>
<dbReference type="CDD" id="cd06223">
    <property type="entry name" value="PRTases_typeI"/>
    <property type="match status" value="1"/>
</dbReference>
<sequence length="222" mass="24054">MTLKIPFPDRTQAGAALAERLAQEGSWENALVLALPRGGVPVAFEVAQRLGLELDILVVRKLGTPGNRELAMGAIASGGVRVMNEDILRYVHVSKAEIDGTVAQETHELQRRERAYRGDRAPPAIVGRAVILVDDGLATGATMRAAVQAARQCGASSITVAVPVAAPDSVTQLEPLADRIVCLHQPHDLYAIGRWYENFDQTPDRLVVELLQRAWNRGEQPA</sequence>
<dbReference type="PATRIC" id="fig|644801.3.peg.3796"/>
<dbReference type="GO" id="GO:0016757">
    <property type="term" value="F:glycosyltransferase activity"/>
    <property type="evidence" value="ECO:0007669"/>
    <property type="project" value="UniProtKB-KW"/>
</dbReference>
<dbReference type="AlphaFoldDB" id="L0GSU3"/>
<keyword evidence="2" id="KW-0328">Glycosyltransferase</keyword>
<proteinExistence type="predicted"/>
<name>L0GSU3_STUST</name>
<dbReference type="RefSeq" id="WP_015278552.1">
    <property type="nucleotide sequence ID" value="NC_019936.1"/>
</dbReference>
<dbReference type="Pfam" id="PF00156">
    <property type="entry name" value="Pribosyltran"/>
    <property type="match status" value="1"/>
</dbReference>
<feature type="domain" description="Phosphoribosyltransferase" evidence="1">
    <location>
        <begin position="11"/>
        <end position="171"/>
    </location>
</feature>
<organism evidence="2 3">
    <name type="scientific">Stutzerimonas stutzeri RCH2</name>
    <dbReference type="NCBI Taxonomy" id="644801"/>
    <lineage>
        <taxon>Bacteria</taxon>
        <taxon>Pseudomonadati</taxon>
        <taxon>Pseudomonadota</taxon>
        <taxon>Gammaproteobacteria</taxon>
        <taxon>Pseudomonadales</taxon>
        <taxon>Pseudomonadaceae</taxon>
        <taxon>Stutzerimonas</taxon>
    </lineage>
</organism>
<dbReference type="eggNOG" id="COG1926">
    <property type="taxonomic scope" value="Bacteria"/>
</dbReference>
<dbReference type="HOGENOM" id="CLU_083583_0_0_6"/>
<dbReference type="Gene3D" id="3.40.50.2020">
    <property type="match status" value="1"/>
</dbReference>
<evidence type="ECO:0000313" key="2">
    <source>
        <dbReference type="EMBL" id="AGA88374.1"/>
    </source>
</evidence>
<dbReference type="Proteomes" id="UP000010820">
    <property type="component" value="Chromosome"/>
</dbReference>
<dbReference type="InterPro" id="IPR029057">
    <property type="entry name" value="PRTase-like"/>
</dbReference>
<dbReference type="SUPFAM" id="SSF53271">
    <property type="entry name" value="PRTase-like"/>
    <property type="match status" value="1"/>
</dbReference>
<reference evidence="2 3" key="1">
    <citation type="submission" date="2011-10" db="EMBL/GenBank/DDBJ databases">
        <title>Complete sequence of chromosome of Pseudomonas stutzeri RCH2.</title>
        <authorList>
            <consortium name="US DOE Joint Genome Institute"/>
            <person name="Lucas S."/>
            <person name="Han J."/>
            <person name="Lapidus A."/>
            <person name="Cheng J.-F."/>
            <person name="Goodwin L."/>
            <person name="Pitluck S."/>
            <person name="Peters L."/>
            <person name="Ovchinnikova G."/>
            <person name="Zeytun A."/>
            <person name="Lu M."/>
            <person name="Detter J.C."/>
            <person name="Han C."/>
            <person name="Tapia R."/>
            <person name="Land M."/>
            <person name="Hauser L."/>
            <person name="Kyrpides N."/>
            <person name="Ivanova N."/>
            <person name="Pagani I."/>
            <person name="Chakraborty R."/>
            <person name="Arkin A."/>
            <person name="Dehal P."/>
            <person name="Wall J."/>
            <person name="Hazen T."/>
            <person name="Woyke T."/>
        </authorList>
    </citation>
    <scope>NUCLEOTIDE SEQUENCE [LARGE SCALE GENOMIC DNA]</scope>
    <source>
        <strain evidence="2 3">RCH2</strain>
    </source>
</reference>
<keyword evidence="2" id="KW-0808">Transferase</keyword>
<dbReference type="STRING" id="644801.Psest_3899"/>
<protein>
    <submittedName>
        <fullName evidence="2">Putative phosphoribosyltransferase</fullName>
    </submittedName>
</protein>
<dbReference type="Gene3D" id="3.30.1310.20">
    <property type="entry name" value="PRTase-like"/>
    <property type="match status" value="1"/>
</dbReference>
<dbReference type="InterPro" id="IPR000836">
    <property type="entry name" value="PRTase_dom"/>
</dbReference>
<gene>
    <name evidence="2" type="ORF">Psest_3899</name>
</gene>
<dbReference type="KEGG" id="psh:Psest_3899"/>
<dbReference type="EMBL" id="CP003071">
    <property type="protein sequence ID" value="AGA88374.1"/>
    <property type="molecule type" value="Genomic_DNA"/>
</dbReference>
<evidence type="ECO:0000313" key="3">
    <source>
        <dbReference type="Proteomes" id="UP000010820"/>
    </source>
</evidence>
<accession>L0GSU3</accession>